<evidence type="ECO:0000313" key="3">
    <source>
        <dbReference type="EMBL" id="MBC8432881.1"/>
    </source>
</evidence>
<dbReference type="PANTHER" id="PTHR36194:SF1">
    <property type="entry name" value="S-LAYER-LIKE PROTEIN"/>
    <property type="match status" value="1"/>
</dbReference>
<sequence length="305" mass="33854">MKTSFSYRSVMRLTCLGMALLALFWIAPSKADSQTTRAVQVTPDKEKRSLIRSVDGYAFLSEDMTLAETRATAFANAKRQAVEMVRTYIKSKTKVEDFVLKSDKITASAEGAVTILEQKDHGVEDNTRYHVWIKAEVEYDLKAKGQGAEEHALDADAPLTVKVWTSKKQYKDGDNINIVVQGNRNFYARIVNISSDGTIIQLLPNAYRKINFFEAGKIYKIPDQGDLFTLTVSAPYGEDQIVVYASQVPLGRVDMEEIGQGLSRYKGTRSAFAAKTRGIAVVGGAADTESGAEFYEAAWKFRTGR</sequence>
<protein>
    <submittedName>
        <fullName evidence="3">DUF4384 domain-containing protein</fullName>
    </submittedName>
</protein>
<feature type="signal peptide" evidence="1">
    <location>
        <begin position="1"/>
        <end position="31"/>
    </location>
</feature>
<proteinExistence type="predicted"/>
<accession>A0A8J6P3H1</accession>
<dbReference type="InterPro" id="IPR025493">
    <property type="entry name" value="DUF4384"/>
</dbReference>
<dbReference type="Proteomes" id="UP000605201">
    <property type="component" value="Unassembled WGS sequence"/>
</dbReference>
<name>A0A8J6P3H1_9BACT</name>
<evidence type="ECO:0000259" key="2">
    <source>
        <dbReference type="Pfam" id="PF14326"/>
    </source>
</evidence>
<keyword evidence="1" id="KW-0732">Signal</keyword>
<evidence type="ECO:0000256" key="1">
    <source>
        <dbReference type="SAM" id="SignalP"/>
    </source>
</evidence>
<reference evidence="3 4" key="1">
    <citation type="submission" date="2020-08" db="EMBL/GenBank/DDBJ databases">
        <title>Bridging the membrane lipid divide: bacteria of the FCB group superphylum have the potential to synthesize archaeal ether lipids.</title>
        <authorList>
            <person name="Villanueva L."/>
            <person name="Von Meijenfeldt F.A.B."/>
            <person name="Westbye A.B."/>
            <person name="Yadav S."/>
            <person name="Hopmans E.C."/>
            <person name="Dutilh B.E."/>
            <person name="Sinninghe Damste J.S."/>
        </authorList>
    </citation>
    <scope>NUCLEOTIDE SEQUENCE [LARGE SCALE GENOMIC DNA]</scope>
    <source>
        <strain evidence="3">NIOZ-UU17</strain>
    </source>
</reference>
<dbReference type="AlphaFoldDB" id="A0A8J6P3H1"/>
<comment type="caution">
    <text evidence="3">The sequence shown here is derived from an EMBL/GenBank/DDBJ whole genome shotgun (WGS) entry which is preliminary data.</text>
</comment>
<feature type="chain" id="PRO_5035303476" evidence="1">
    <location>
        <begin position="32"/>
        <end position="305"/>
    </location>
</feature>
<organism evidence="3 4">
    <name type="scientific">Candidatus Desulfatibia vada</name>
    <dbReference type="NCBI Taxonomy" id="2841696"/>
    <lineage>
        <taxon>Bacteria</taxon>
        <taxon>Pseudomonadati</taxon>
        <taxon>Thermodesulfobacteriota</taxon>
        <taxon>Desulfobacteria</taxon>
        <taxon>Desulfobacterales</taxon>
        <taxon>Desulfobacterales incertae sedis</taxon>
        <taxon>Candidatus Desulfatibia</taxon>
    </lineage>
</organism>
<feature type="domain" description="DUF4384" evidence="2">
    <location>
        <begin position="169"/>
        <end position="249"/>
    </location>
</feature>
<dbReference type="EMBL" id="JACNIG010000252">
    <property type="protein sequence ID" value="MBC8432881.1"/>
    <property type="molecule type" value="Genomic_DNA"/>
</dbReference>
<dbReference type="PANTHER" id="PTHR36194">
    <property type="entry name" value="S-LAYER-LIKE PROTEIN"/>
    <property type="match status" value="1"/>
</dbReference>
<evidence type="ECO:0000313" key="4">
    <source>
        <dbReference type="Proteomes" id="UP000605201"/>
    </source>
</evidence>
<dbReference type="Pfam" id="PF14326">
    <property type="entry name" value="DUF4384"/>
    <property type="match status" value="1"/>
</dbReference>
<gene>
    <name evidence="3" type="ORF">H8D96_13305</name>
</gene>